<evidence type="ECO:0000256" key="1">
    <source>
        <dbReference type="SAM" id="Phobius"/>
    </source>
</evidence>
<gene>
    <name evidence="2" type="ORF">IWQ62_003558</name>
</gene>
<feature type="transmembrane region" description="Helical" evidence="1">
    <location>
        <begin position="47"/>
        <end position="66"/>
    </location>
</feature>
<protein>
    <submittedName>
        <fullName evidence="2">Uncharacterized protein</fullName>
    </submittedName>
</protein>
<accession>A0A9W8E2T2</accession>
<organism evidence="2 3">
    <name type="scientific">Dispira parvispora</name>
    <dbReference type="NCBI Taxonomy" id="1520584"/>
    <lineage>
        <taxon>Eukaryota</taxon>
        <taxon>Fungi</taxon>
        <taxon>Fungi incertae sedis</taxon>
        <taxon>Zoopagomycota</taxon>
        <taxon>Kickxellomycotina</taxon>
        <taxon>Dimargaritomycetes</taxon>
        <taxon>Dimargaritales</taxon>
        <taxon>Dimargaritaceae</taxon>
        <taxon>Dispira</taxon>
    </lineage>
</organism>
<evidence type="ECO:0000313" key="3">
    <source>
        <dbReference type="Proteomes" id="UP001150925"/>
    </source>
</evidence>
<dbReference type="EMBL" id="JANBPY010000976">
    <property type="protein sequence ID" value="KAJ1962352.1"/>
    <property type="molecule type" value="Genomic_DNA"/>
</dbReference>
<keyword evidence="1" id="KW-0472">Membrane</keyword>
<keyword evidence="3" id="KW-1185">Reference proteome</keyword>
<dbReference type="AlphaFoldDB" id="A0A9W8E2T2"/>
<keyword evidence="1" id="KW-1133">Transmembrane helix</keyword>
<comment type="caution">
    <text evidence="2">The sequence shown here is derived from an EMBL/GenBank/DDBJ whole genome shotgun (WGS) entry which is preliminary data.</text>
</comment>
<evidence type="ECO:0000313" key="2">
    <source>
        <dbReference type="EMBL" id="KAJ1962352.1"/>
    </source>
</evidence>
<dbReference type="Proteomes" id="UP001150925">
    <property type="component" value="Unassembled WGS sequence"/>
</dbReference>
<keyword evidence="1" id="KW-0812">Transmembrane</keyword>
<reference evidence="2" key="1">
    <citation type="submission" date="2022-07" db="EMBL/GenBank/DDBJ databases">
        <title>Phylogenomic reconstructions and comparative analyses of Kickxellomycotina fungi.</title>
        <authorList>
            <person name="Reynolds N.K."/>
            <person name="Stajich J.E."/>
            <person name="Barry K."/>
            <person name="Grigoriev I.V."/>
            <person name="Crous P."/>
            <person name="Smith M.E."/>
        </authorList>
    </citation>
    <scope>NUCLEOTIDE SEQUENCE</scope>
    <source>
        <strain evidence="2">RSA 1196</strain>
    </source>
</reference>
<name>A0A9W8E2T2_9FUNG</name>
<sequence>MATEEPTYYINKRSGNRFASRPDLISKFHRRVHNPDRLRPTVGHRRLHLLSHLVVLGVGYYSVFWMDYGPQDHCFTALQAWHRKKLDSFWSFNTEEKEELADLKQS</sequence>
<proteinExistence type="predicted"/>
<dbReference type="OrthoDB" id="192748at2759"/>